<organism evidence="2 3">
    <name type="scientific">Apiospora saccharicola</name>
    <dbReference type="NCBI Taxonomy" id="335842"/>
    <lineage>
        <taxon>Eukaryota</taxon>
        <taxon>Fungi</taxon>
        <taxon>Dikarya</taxon>
        <taxon>Ascomycota</taxon>
        <taxon>Pezizomycotina</taxon>
        <taxon>Sordariomycetes</taxon>
        <taxon>Xylariomycetidae</taxon>
        <taxon>Amphisphaeriales</taxon>
        <taxon>Apiosporaceae</taxon>
        <taxon>Apiospora</taxon>
    </lineage>
</organism>
<evidence type="ECO:0000313" key="2">
    <source>
        <dbReference type="EMBL" id="KAK8081615.1"/>
    </source>
</evidence>
<gene>
    <name evidence="2" type="ORF">PG996_000396</name>
</gene>
<feature type="chain" id="PRO_5046303120" evidence="1">
    <location>
        <begin position="19"/>
        <end position="186"/>
    </location>
</feature>
<feature type="signal peptide" evidence="1">
    <location>
        <begin position="1"/>
        <end position="18"/>
    </location>
</feature>
<sequence>MLSSVIKTALLLAGVAQADFVMMRFLAPRDTDRPVKEGFYFHNLTDAEVAQGAWPEICPVSTVYPKVGSVSEPYDEGVVINGDDLSKPDRVEVFWGRDEGHWTLYGSHHGGSKPYDIIDTKDQKRGHCNIEYQSNNPPTGLESATMMGLTPLSGPLPGVLPATSLPRLNILQLVTLLRTPPIELGN</sequence>
<keyword evidence="3" id="KW-1185">Reference proteome</keyword>
<dbReference type="Proteomes" id="UP001446871">
    <property type="component" value="Unassembled WGS sequence"/>
</dbReference>
<reference evidence="2 3" key="1">
    <citation type="submission" date="2023-01" db="EMBL/GenBank/DDBJ databases">
        <title>Analysis of 21 Apiospora genomes using comparative genomics revels a genus with tremendous synthesis potential of carbohydrate active enzymes and secondary metabolites.</title>
        <authorList>
            <person name="Sorensen T."/>
        </authorList>
    </citation>
    <scope>NUCLEOTIDE SEQUENCE [LARGE SCALE GENOMIC DNA]</scope>
    <source>
        <strain evidence="2 3">CBS 83171</strain>
    </source>
</reference>
<comment type="caution">
    <text evidence="2">The sequence shown here is derived from an EMBL/GenBank/DDBJ whole genome shotgun (WGS) entry which is preliminary data.</text>
</comment>
<evidence type="ECO:0000313" key="3">
    <source>
        <dbReference type="Proteomes" id="UP001446871"/>
    </source>
</evidence>
<proteinExistence type="predicted"/>
<keyword evidence="1" id="KW-0732">Signal</keyword>
<name>A0ABR1WDP9_9PEZI</name>
<dbReference type="EMBL" id="JAQQWM010000001">
    <property type="protein sequence ID" value="KAK8081615.1"/>
    <property type="molecule type" value="Genomic_DNA"/>
</dbReference>
<protein>
    <submittedName>
        <fullName evidence="2">Uncharacterized protein</fullName>
    </submittedName>
</protein>
<accession>A0ABR1WDP9</accession>
<evidence type="ECO:0000256" key="1">
    <source>
        <dbReference type="SAM" id="SignalP"/>
    </source>
</evidence>